<dbReference type="RefSeq" id="WP_099068902.1">
    <property type="nucleotide sequence ID" value="NZ_LAHD01000016.1"/>
</dbReference>
<accession>A0A9Q6EMG9</accession>
<evidence type="ECO:0000313" key="2">
    <source>
        <dbReference type="EMBL" id="PHK05329.1"/>
    </source>
</evidence>
<comment type="caution">
    <text evidence="2">The sequence shown here is derived from an EMBL/GenBank/DDBJ whole genome shotgun (WGS) entry which is preliminary data.</text>
</comment>
<gene>
    <name evidence="2" type="ORF">VF08_08090</name>
</gene>
<reference evidence="2 3" key="1">
    <citation type="submission" date="2015-02" db="EMBL/GenBank/DDBJ databases">
        <title>Nostoc linckia genome annotation.</title>
        <authorList>
            <person name="Zhou Z."/>
        </authorList>
    </citation>
    <scope>NUCLEOTIDE SEQUENCE [LARGE SCALE GENOMIC DNA]</scope>
    <source>
        <strain evidence="3">z8</strain>
    </source>
</reference>
<name>A0A9Q6EMG9_NOSLI</name>
<evidence type="ECO:0000256" key="1">
    <source>
        <dbReference type="SAM" id="MobiDB-lite"/>
    </source>
</evidence>
<sequence length="263" mass="28922">MAKKSVEGAFSSVTDSIRNPQNTTDKSTDAASIPIAPSVGGLIKSFNSAPEMQGLLNEYFGIGDFLTALPGMTPNEIAAMADKLDQLNFLLDNLPAIEQNIINYVQGVVKYHEFVERCVKEGVAGMNKIDQSVLDIFLSHKGLLGERQKREAHSKNEVQLIDNGVSNYVELQDHKLQAALKRNAKKLQADKEKETAKAETEPQTKKPVEMVAVLDTRARLRRLMQYGTTNPKAFTPMKSAAVPEELGKSRNATNSVFEFLAGK</sequence>
<dbReference type="GeneID" id="57095958"/>
<feature type="compositionally biased region" description="Polar residues" evidence="1">
    <location>
        <begin position="11"/>
        <end position="25"/>
    </location>
</feature>
<protein>
    <submittedName>
        <fullName evidence="2">Uncharacterized protein</fullName>
    </submittedName>
</protein>
<dbReference type="Proteomes" id="UP000222310">
    <property type="component" value="Unassembled WGS sequence"/>
</dbReference>
<organism evidence="2 3">
    <name type="scientific">Nostoc linckia z8</name>
    <dbReference type="NCBI Taxonomy" id="1628746"/>
    <lineage>
        <taxon>Bacteria</taxon>
        <taxon>Bacillati</taxon>
        <taxon>Cyanobacteriota</taxon>
        <taxon>Cyanophyceae</taxon>
        <taxon>Nostocales</taxon>
        <taxon>Nostocaceae</taxon>
        <taxon>Nostoc</taxon>
    </lineage>
</organism>
<feature type="compositionally biased region" description="Basic and acidic residues" evidence="1">
    <location>
        <begin position="187"/>
        <end position="206"/>
    </location>
</feature>
<feature type="region of interest" description="Disordered" evidence="1">
    <location>
        <begin position="1"/>
        <end position="32"/>
    </location>
</feature>
<dbReference type="AlphaFoldDB" id="A0A9Q6EMG9"/>
<proteinExistence type="predicted"/>
<dbReference type="EMBL" id="LAHD01000016">
    <property type="protein sequence ID" value="PHK05329.1"/>
    <property type="molecule type" value="Genomic_DNA"/>
</dbReference>
<feature type="region of interest" description="Disordered" evidence="1">
    <location>
        <begin position="183"/>
        <end position="206"/>
    </location>
</feature>
<evidence type="ECO:0000313" key="3">
    <source>
        <dbReference type="Proteomes" id="UP000222310"/>
    </source>
</evidence>